<dbReference type="AlphaFoldDB" id="A0A263BWH2"/>
<sequence length="134" mass="15009">MPVLELRGGMPLAFTYGFSFPEAFLYSVLGNLLPIIPMLLLFQPISKWLMRYKRYERFYHWLYHRTLSKSKNVEKFGAIGLILFTAVPLPTTGAYSACVAASLFGIGLRYAFWSIATGVVIAGLAVGIVLYSIF</sequence>
<keyword evidence="1" id="KW-0812">Transmembrane</keyword>
<keyword evidence="3" id="KW-1185">Reference proteome</keyword>
<feature type="transmembrane region" description="Helical" evidence="1">
    <location>
        <begin position="23"/>
        <end position="42"/>
    </location>
</feature>
<dbReference type="InterPro" id="IPR009577">
    <property type="entry name" value="Sm_multidrug_ex"/>
</dbReference>
<evidence type="ECO:0000313" key="3">
    <source>
        <dbReference type="Proteomes" id="UP000217083"/>
    </source>
</evidence>
<gene>
    <name evidence="2" type="ORF">CIB95_05580</name>
</gene>
<keyword evidence="1" id="KW-1133">Transmembrane helix</keyword>
<reference evidence="2 3" key="2">
    <citation type="submission" date="2017-09" db="EMBL/GenBank/DDBJ databases">
        <title>Bacillus patelloidae sp. nov., isolated from the intestinal tract of a marine limpet.</title>
        <authorList>
            <person name="Liu R."/>
            <person name="Dong C."/>
            <person name="Shao Z."/>
        </authorList>
    </citation>
    <scope>NUCLEOTIDE SEQUENCE [LARGE SCALE GENOMIC DNA]</scope>
    <source>
        <strain evidence="2 3">SA5d-4</strain>
    </source>
</reference>
<feature type="transmembrane region" description="Helical" evidence="1">
    <location>
        <begin position="78"/>
        <end position="104"/>
    </location>
</feature>
<protein>
    <submittedName>
        <fullName evidence="2">Ligand-binding protein SH3</fullName>
    </submittedName>
</protein>
<keyword evidence="1" id="KW-0472">Membrane</keyword>
<dbReference type="Proteomes" id="UP000217083">
    <property type="component" value="Unassembled WGS sequence"/>
</dbReference>
<feature type="transmembrane region" description="Helical" evidence="1">
    <location>
        <begin position="110"/>
        <end position="133"/>
    </location>
</feature>
<name>A0A263BWH2_9BACI</name>
<reference evidence="3" key="1">
    <citation type="submission" date="2017-08" db="EMBL/GenBank/DDBJ databases">
        <authorList>
            <person name="Huang Z."/>
        </authorList>
    </citation>
    <scope>NUCLEOTIDE SEQUENCE [LARGE SCALE GENOMIC DNA]</scope>
    <source>
        <strain evidence="3">SA5d-4</strain>
    </source>
</reference>
<evidence type="ECO:0000256" key="1">
    <source>
        <dbReference type="SAM" id="Phobius"/>
    </source>
</evidence>
<dbReference type="EMBL" id="NPIA01000002">
    <property type="protein sequence ID" value="OZM58010.1"/>
    <property type="molecule type" value="Genomic_DNA"/>
</dbReference>
<evidence type="ECO:0000313" key="2">
    <source>
        <dbReference type="EMBL" id="OZM58010.1"/>
    </source>
</evidence>
<organism evidence="2 3">
    <name type="scientific">Lottiidibacillus patelloidae</name>
    <dbReference type="NCBI Taxonomy" id="2670334"/>
    <lineage>
        <taxon>Bacteria</taxon>
        <taxon>Bacillati</taxon>
        <taxon>Bacillota</taxon>
        <taxon>Bacilli</taxon>
        <taxon>Bacillales</taxon>
        <taxon>Bacillaceae</taxon>
        <taxon>Lottiidibacillus</taxon>
    </lineage>
</organism>
<dbReference type="Pfam" id="PF06695">
    <property type="entry name" value="Sm_multidrug_ex"/>
    <property type="match status" value="1"/>
</dbReference>
<dbReference type="PANTHER" id="PTHR36007:SF2">
    <property type="entry name" value="TRANSPORT PROTEIN-RELATED"/>
    <property type="match status" value="1"/>
</dbReference>
<comment type="caution">
    <text evidence="2">The sequence shown here is derived from an EMBL/GenBank/DDBJ whole genome shotgun (WGS) entry which is preliminary data.</text>
</comment>
<accession>A0A263BWH2</accession>
<dbReference type="PANTHER" id="PTHR36007">
    <property type="entry name" value="TRANSPORT PROTEIN-RELATED"/>
    <property type="match status" value="1"/>
</dbReference>
<proteinExistence type="predicted"/>